<dbReference type="AlphaFoldDB" id="A0A923MLY5"/>
<name>A0A923MLY5_9FIRM</name>
<organism evidence="1 2">
    <name type="scientific">Dysosmobacter segnis</name>
    <dbReference type="NCBI Taxonomy" id="2763042"/>
    <lineage>
        <taxon>Bacteria</taxon>
        <taxon>Bacillati</taxon>
        <taxon>Bacillota</taxon>
        <taxon>Clostridia</taxon>
        <taxon>Eubacteriales</taxon>
        <taxon>Oscillospiraceae</taxon>
        <taxon>Dysosmobacter</taxon>
    </lineage>
</organism>
<dbReference type="EMBL" id="JACOQI010000025">
    <property type="protein sequence ID" value="MBC5771954.1"/>
    <property type="molecule type" value="Genomic_DNA"/>
</dbReference>
<gene>
    <name evidence="1" type="ORF">H8Z83_16810</name>
</gene>
<evidence type="ECO:0000313" key="1">
    <source>
        <dbReference type="EMBL" id="MBC5771954.1"/>
    </source>
</evidence>
<evidence type="ECO:0000313" key="2">
    <source>
        <dbReference type="Proteomes" id="UP000620327"/>
    </source>
</evidence>
<accession>A0A923MLY5</accession>
<comment type="caution">
    <text evidence="1">The sequence shown here is derived from an EMBL/GenBank/DDBJ whole genome shotgun (WGS) entry which is preliminary data.</text>
</comment>
<dbReference type="Proteomes" id="UP000620327">
    <property type="component" value="Unassembled WGS sequence"/>
</dbReference>
<proteinExistence type="predicted"/>
<dbReference type="RefSeq" id="WP_187016122.1">
    <property type="nucleotide sequence ID" value="NZ_JACOQI010000025.1"/>
</dbReference>
<reference evidence="1" key="1">
    <citation type="submission" date="2020-08" db="EMBL/GenBank/DDBJ databases">
        <title>Genome public.</title>
        <authorList>
            <person name="Liu C."/>
            <person name="Sun Q."/>
        </authorList>
    </citation>
    <scope>NUCLEOTIDE SEQUENCE</scope>
    <source>
        <strain evidence="1">BX15</strain>
    </source>
</reference>
<keyword evidence="2" id="KW-1185">Reference proteome</keyword>
<sequence length="154" mass="18700">MDKAIYYDCLCFKDFTSPTAKWYSTETNEYNNDRHKAYDKMTDVICSADRHLFRYVYHNADITFEWMLRRKFYEIRQQFGNRGICSETAQEWYKEVYKIHPLSDLIDNFDLYCYLGVEDTAFLDMAEKDDARIYAVDDYSEFDFDTKWPILYPD</sequence>
<protein>
    <submittedName>
        <fullName evidence="1">Uncharacterized protein</fullName>
    </submittedName>
</protein>